<reference evidence="3 4" key="1">
    <citation type="journal article" date="2019" name="Commun. Biol.">
        <title>The bagworm genome reveals a unique fibroin gene that provides high tensile strength.</title>
        <authorList>
            <person name="Kono N."/>
            <person name="Nakamura H."/>
            <person name="Ohtoshi R."/>
            <person name="Tomita M."/>
            <person name="Numata K."/>
            <person name="Arakawa K."/>
        </authorList>
    </citation>
    <scope>NUCLEOTIDE SEQUENCE [LARGE SCALE GENOMIC DNA]</scope>
</reference>
<protein>
    <submittedName>
        <fullName evidence="3">Juvenile hormone esterase</fullName>
    </submittedName>
</protein>
<accession>A0A4C1TJH4</accession>
<dbReference type="OrthoDB" id="19653at2759"/>
<dbReference type="Proteomes" id="UP000299102">
    <property type="component" value="Unassembled WGS sequence"/>
</dbReference>
<dbReference type="AlphaFoldDB" id="A0A4C1TJH4"/>
<gene>
    <name evidence="3" type="ORF">EVAR_6937_1</name>
</gene>
<dbReference type="InterPro" id="IPR002018">
    <property type="entry name" value="CarbesteraseB"/>
</dbReference>
<dbReference type="SUPFAM" id="SSF53474">
    <property type="entry name" value="alpha/beta-Hydrolases"/>
    <property type="match status" value="1"/>
</dbReference>
<organism evidence="3 4">
    <name type="scientific">Eumeta variegata</name>
    <name type="common">Bagworm moth</name>
    <name type="synonym">Eumeta japonica</name>
    <dbReference type="NCBI Taxonomy" id="151549"/>
    <lineage>
        <taxon>Eukaryota</taxon>
        <taxon>Metazoa</taxon>
        <taxon>Ecdysozoa</taxon>
        <taxon>Arthropoda</taxon>
        <taxon>Hexapoda</taxon>
        <taxon>Insecta</taxon>
        <taxon>Pterygota</taxon>
        <taxon>Neoptera</taxon>
        <taxon>Endopterygota</taxon>
        <taxon>Lepidoptera</taxon>
        <taxon>Glossata</taxon>
        <taxon>Ditrysia</taxon>
        <taxon>Tineoidea</taxon>
        <taxon>Psychidae</taxon>
        <taxon>Oiketicinae</taxon>
        <taxon>Eumeta</taxon>
    </lineage>
</organism>
<keyword evidence="4" id="KW-1185">Reference proteome</keyword>
<proteinExistence type="predicted"/>
<feature type="domain" description="Carboxylesterase type B" evidence="2">
    <location>
        <begin position="11"/>
        <end position="492"/>
    </location>
</feature>
<dbReference type="EMBL" id="BGZK01000058">
    <property type="protein sequence ID" value="GBP13597.1"/>
    <property type="molecule type" value="Genomic_DNA"/>
</dbReference>
<sequence length="534" mass="59070">MFIGVFGIERHPIVATQQGKVEGSLSINEDYYEFLGIRYAVPIKFKAPTEPPSFPGVYKANVRAVVCSQFPCGDLLAAPSDNENCLILNIYTPLNCLTNVSLPVMVFLHGGGFGVGSSSPSFYGPRYLVGHGVIVITVNYRLNAYGFLNLGIPEAPGNAGLKDVRSALRWINRNIGNFGGDPDNVTVMGQGSGGTAAIYLMLSESTKGLFNRIISESGSIFTPQSFDPDPLETASHLAKTLGVNVKKPEELLRIYRDTSIADVEEAISKQMNPKSVFVPTLEKIFDDEEPFLIDTPFNILAAGKDHRSYNAVPAVLGTNTVEGLTCTLDYNTITSQIDRIKNEDYSALDQRSLRVPKDSKEEVRKILRDTYFSNISTEEAVIGGIINMNTDFSFVGPMTLLSEFLGNQSQTVYSYIFDYNGGRNLGSLLTNSSLPATAHLDDLFYVFDIELLSLPIDENDARIIAFMSMVFTNFAKYGNPTPNEEDGVWLPYPYNLAVRLAPQYVGPLTPERAYFWRSLYYKYGADIKKYNELV</sequence>
<dbReference type="Gene3D" id="3.40.50.1820">
    <property type="entry name" value="alpha/beta hydrolase"/>
    <property type="match status" value="1"/>
</dbReference>
<evidence type="ECO:0000313" key="3">
    <source>
        <dbReference type="EMBL" id="GBP13597.1"/>
    </source>
</evidence>
<name>A0A4C1TJH4_EUMVA</name>
<evidence type="ECO:0000256" key="1">
    <source>
        <dbReference type="ARBA" id="ARBA00023180"/>
    </source>
</evidence>
<dbReference type="InterPro" id="IPR050309">
    <property type="entry name" value="Type-B_Carboxylest/Lipase"/>
</dbReference>
<dbReference type="Pfam" id="PF00135">
    <property type="entry name" value="COesterase"/>
    <property type="match status" value="1"/>
</dbReference>
<dbReference type="STRING" id="151549.A0A4C1TJH4"/>
<comment type="caution">
    <text evidence="3">The sequence shown here is derived from an EMBL/GenBank/DDBJ whole genome shotgun (WGS) entry which is preliminary data.</text>
</comment>
<keyword evidence="1" id="KW-0325">Glycoprotein</keyword>
<evidence type="ECO:0000313" key="4">
    <source>
        <dbReference type="Proteomes" id="UP000299102"/>
    </source>
</evidence>
<evidence type="ECO:0000259" key="2">
    <source>
        <dbReference type="Pfam" id="PF00135"/>
    </source>
</evidence>
<dbReference type="InterPro" id="IPR029058">
    <property type="entry name" value="AB_hydrolase_fold"/>
</dbReference>
<dbReference type="PANTHER" id="PTHR11559">
    <property type="entry name" value="CARBOXYLESTERASE"/>
    <property type="match status" value="1"/>
</dbReference>